<feature type="domain" description="PucR C-terminal helix-turn-helix" evidence="1">
    <location>
        <begin position="329"/>
        <end position="382"/>
    </location>
</feature>
<evidence type="ECO:0000259" key="2">
    <source>
        <dbReference type="Pfam" id="PF14361"/>
    </source>
</evidence>
<gene>
    <name evidence="3" type="ORF">ACEZDJ_40725</name>
</gene>
<dbReference type="InterPro" id="IPR042070">
    <property type="entry name" value="PucR_C-HTH_sf"/>
</dbReference>
<dbReference type="Proteomes" id="UP001592528">
    <property type="component" value="Unassembled WGS sequence"/>
</dbReference>
<name>A0ABV6V1V3_9ACTN</name>
<proteinExistence type="predicted"/>
<keyword evidence="4" id="KW-1185">Reference proteome</keyword>
<dbReference type="InterPro" id="IPR051448">
    <property type="entry name" value="CdaR-like_regulators"/>
</dbReference>
<dbReference type="PANTHER" id="PTHR33744:SF7">
    <property type="entry name" value="PUCR FAMILY TRANSCRIPTIONAL REGULATOR"/>
    <property type="match status" value="1"/>
</dbReference>
<comment type="caution">
    <text evidence="3">The sequence shown here is derived from an EMBL/GenBank/DDBJ whole genome shotgun (WGS) entry which is preliminary data.</text>
</comment>
<dbReference type="Pfam" id="PF13556">
    <property type="entry name" value="HTH_30"/>
    <property type="match status" value="1"/>
</dbReference>
<dbReference type="RefSeq" id="WP_030267446.1">
    <property type="nucleotide sequence ID" value="NZ_JBHEZZ010000054.1"/>
</dbReference>
<dbReference type="InterPro" id="IPR025751">
    <property type="entry name" value="RsbRD_N_dom"/>
</dbReference>
<organism evidence="3 4">
    <name type="scientific">Streptacidiphilus cavernicola</name>
    <dbReference type="NCBI Taxonomy" id="3342716"/>
    <lineage>
        <taxon>Bacteria</taxon>
        <taxon>Bacillati</taxon>
        <taxon>Actinomycetota</taxon>
        <taxon>Actinomycetes</taxon>
        <taxon>Kitasatosporales</taxon>
        <taxon>Streptomycetaceae</taxon>
        <taxon>Streptacidiphilus</taxon>
    </lineage>
</organism>
<feature type="domain" description="RsbT co-antagonist protein RsbRD N-terminal" evidence="2">
    <location>
        <begin position="36"/>
        <end position="155"/>
    </location>
</feature>
<sequence length="392" mass="43058">MELRPGAPEIRLDAHRRRIAARIAAIISEVDPELNAIAADLAQLYRQRIPRYDQVDANSIEHNTHTVLRIVVDQLRGESARASTDELTALARGWAVQRIPLDLVAHSIQIGARRVFELIRQRATTQNLPATVIDEMQDLTWEWATASATAVHLVLQEQAVVGAAHRADLLRRLLDGALPPTALVAEARSQRLDPEHPYRVACTAWDETAATSDLLAVLRAHGATTKLPVVDTVIDRHLVALLPRAPGQLSHPAPVALGPAMPLGAASTSYRQARRALDLATRFGRSGLVDLAALGPLPLLGAAEDAADLLTEKHLAPLRRHGSAGTEIIATVETYLDCDRRIDDTAAALYLHRNTVRNRLTRFAELTGLDLDRTNDLIVAWWLLNRERQQSS</sequence>
<reference evidence="3 4" key="1">
    <citation type="submission" date="2024-09" db="EMBL/GenBank/DDBJ databases">
        <authorList>
            <person name="Lee S.D."/>
        </authorList>
    </citation>
    <scope>NUCLEOTIDE SEQUENCE [LARGE SCALE GENOMIC DNA]</scope>
    <source>
        <strain evidence="3 4">N1-5</strain>
    </source>
</reference>
<accession>A0ABV6V1V3</accession>
<evidence type="ECO:0000313" key="3">
    <source>
        <dbReference type="EMBL" id="MFC1407616.1"/>
    </source>
</evidence>
<dbReference type="EMBL" id="JBHEZZ010000054">
    <property type="protein sequence ID" value="MFC1407616.1"/>
    <property type="molecule type" value="Genomic_DNA"/>
</dbReference>
<evidence type="ECO:0000259" key="1">
    <source>
        <dbReference type="Pfam" id="PF13556"/>
    </source>
</evidence>
<dbReference type="InterPro" id="IPR025736">
    <property type="entry name" value="PucR_C-HTH_dom"/>
</dbReference>
<evidence type="ECO:0000313" key="4">
    <source>
        <dbReference type="Proteomes" id="UP001592528"/>
    </source>
</evidence>
<dbReference type="Pfam" id="PF14361">
    <property type="entry name" value="RsbRD_N"/>
    <property type="match status" value="1"/>
</dbReference>
<dbReference type="Gene3D" id="1.10.10.2840">
    <property type="entry name" value="PucR C-terminal helix-turn-helix domain"/>
    <property type="match status" value="1"/>
</dbReference>
<dbReference type="PANTHER" id="PTHR33744">
    <property type="entry name" value="CARBOHYDRATE DIACID REGULATOR"/>
    <property type="match status" value="1"/>
</dbReference>
<protein>
    <submittedName>
        <fullName evidence="3">PucR family transcriptional regulator</fullName>
    </submittedName>
</protein>